<dbReference type="InterPro" id="IPR005828">
    <property type="entry name" value="MFS_sugar_transport-like"/>
</dbReference>
<accession>A0A9P6WHK3</accession>
<dbReference type="OrthoDB" id="6612291at2759"/>
<feature type="domain" description="Major facilitator superfamily (MFS) profile" evidence="9">
    <location>
        <begin position="50"/>
        <end position="497"/>
    </location>
</feature>
<name>A0A9P6WHK3_9ASCO</name>
<dbReference type="GO" id="GO:0005351">
    <property type="term" value="F:carbohydrate:proton symporter activity"/>
    <property type="evidence" value="ECO:0007669"/>
    <property type="project" value="TreeGrafter"/>
</dbReference>
<feature type="transmembrane region" description="Helical" evidence="8">
    <location>
        <begin position="344"/>
        <end position="364"/>
    </location>
</feature>
<dbReference type="InterPro" id="IPR005829">
    <property type="entry name" value="Sugar_transporter_CS"/>
</dbReference>
<feature type="transmembrane region" description="Helical" evidence="8">
    <location>
        <begin position="48"/>
        <end position="74"/>
    </location>
</feature>
<evidence type="ECO:0000256" key="6">
    <source>
        <dbReference type="ARBA" id="ARBA00023136"/>
    </source>
</evidence>
<dbReference type="PANTHER" id="PTHR48022:SF83">
    <property type="entry name" value="MAJOR FACILITATOR SUPERFAMILY (MFS) PROFILE DOMAIN-CONTAINING PROTEIN"/>
    <property type="match status" value="1"/>
</dbReference>
<feature type="transmembrane region" description="Helical" evidence="8">
    <location>
        <begin position="184"/>
        <end position="204"/>
    </location>
</feature>
<dbReference type="InterPro" id="IPR020846">
    <property type="entry name" value="MFS_dom"/>
</dbReference>
<proteinExistence type="inferred from homology"/>
<keyword evidence="3 7" id="KW-0813">Transport</keyword>
<protein>
    <recommendedName>
        <fullName evidence="9">Major facilitator superfamily (MFS) profile domain-containing protein</fullName>
    </recommendedName>
</protein>
<feature type="transmembrane region" description="Helical" evidence="8">
    <location>
        <begin position="224"/>
        <end position="245"/>
    </location>
</feature>
<dbReference type="InterPro" id="IPR050360">
    <property type="entry name" value="MFS_Sugar_Transporters"/>
</dbReference>
<feature type="transmembrane region" description="Helical" evidence="8">
    <location>
        <begin position="307"/>
        <end position="324"/>
    </location>
</feature>
<feature type="transmembrane region" description="Helical" evidence="8">
    <location>
        <begin position="371"/>
        <end position="389"/>
    </location>
</feature>
<dbReference type="GO" id="GO:0016020">
    <property type="term" value="C:membrane"/>
    <property type="evidence" value="ECO:0007669"/>
    <property type="project" value="UniProtKB-SubCell"/>
</dbReference>
<comment type="caution">
    <text evidence="10">The sequence shown here is derived from an EMBL/GenBank/DDBJ whole genome shotgun (WGS) entry which is preliminary data.</text>
</comment>
<gene>
    <name evidence="10" type="ORF">C6P40_002575</name>
</gene>
<keyword evidence="11" id="KW-1185">Reference proteome</keyword>
<evidence type="ECO:0000256" key="1">
    <source>
        <dbReference type="ARBA" id="ARBA00004141"/>
    </source>
</evidence>
<dbReference type="AlphaFoldDB" id="A0A9P6WHK3"/>
<keyword evidence="4 8" id="KW-0812">Transmembrane</keyword>
<evidence type="ECO:0000256" key="2">
    <source>
        <dbReference type="ARBA" id="ARBA00010992"/>
    </source>
</evidence>
<reference evidence="10" key="1">
    <citation type="submission" date="2020-11" db="EMBL/GenBank/DDBJ databases">
        <title>Kefir isolates.</title>
        <authorList>
            <person name="Marcisauskas S."/>
            <person name="Kim Y."/>
            <person name="Blasche S."/>
        </authorList>
    </citation>
    <scope>NUCLEOTIDE SEQUENCE</scope>
    <source>
        <strain evidence="10">Olga-1</strain>
    </source>
</reference>
<dbReference type="NCBIfam" id="TIGR00879">
    <property type="entry name" value="SP"/>
    <property type="match status" value="1"/>
</dbReference>
<comment type="subcellular location">
    <subcellularLocation>
        <location evidence="1">Membrane</location>
        <topology evidence="1">Multi-pass membrane protein</topology>
    </subcellularLocation>
</comment>
<feature type="transmembrane region" description="Helical" evidence="8">
    <location>
        <begin position="475"/>
        <end position="491"/>
    </location>
</feature>
<evidence type="ECO:0000256" key="5">
    <source>
        <dbReference type="ARBA" id="ARBA00022989"/>
    </source>
</evidence>
<sequence>MSDTSISKSHIDIQEDEIKQTFNESQKLITVEKEIGVWEACKLYPKEIFWCCVFCLGVVMAGYDGQIIASFYALPAFQKRFGELASDGTYQITAPWQTALGMGSPIGQVIGTLCVAWPLEWFGRKLTYTVVNIGVIGLIFMQFFAPSLGVLTAGEILSGILWGCLVLIGPLYASEVAQIKLRGILTAMSNLSFVIGQFVANGVSDGFSTNETEWAYKVPFAIQWAWPVIILAVLPFAPESPYWLVRHGKIEEARRAIRSIANKSVSDDIIDERLKLVIETDKLEQEMEQTTSYADIFKGSNLRRTEICTVVYVIQVFCGVPFAMNYSTYFFELAGFEASRAFDLSLGSTAIGFSATCFTGLALSYIGRRPLYLYGMYITTAILWIIGFLDIPKNYDSRPSLANTQAALMLIWSFIYQLTAGPLCFVLNGEVPSTKLRSKTIAFATAIQALVFIVATVAVPYMLNPDNGNLRGKTGFIFGAFSLICCLWAYFRLPETANRSFEELDIMFHNKVETKKFKDYVVELPEINSEKVIDSEENVSVSV</sequence>
<comment type="similarity">
    <text evidence="2 7">Belongs to the major facilitator superfamily. Sugar transporter (TC 2.A.1.1) family.</text>
</comment>
<dbReference type="SUPFAM" id="SSF103473">
    <property type="entry name" value="MFS general substrate transporter"/>
    <property type="match status" value="1"/>
</dbReference>
<evidence type="ECO:0000313" key="11">
    <source>
        <dbReference type="Proteomes" id="UP000697127"/>
    </source>
</evidence>
<evidence type="ECO:0000259" key="9">
    <source>
        <dbReference type="PROSITE" id="PS50850"/>
    </source>
</evidence>
<dbReference type="FunFam" id="1.20.1250.20:FF:000078">
    <property type="entry name" value="MFS maltose transporter, putative"/>
    <property type="match status" value="1"/>
</dbReference>
<feature type="transmembrane region" description="Helical" evidence="8">
    <location>
        <begin position="94"/>
        <end position="119"/>
    </location>
</feature>
<keyword evidence="6 8" id="KW-0472">Membrane</keyword>
<dbReference type="EMBL" id="PUHW01000287">
    <property type="protein sequence ID" value="KAG0687276.1"/>
    <property type="molecule type" value="Genomic_DNA"/>
</dbReference>
<evidence type="ECO:0000256" key="4">
    <source>
        <dbReference type="ARBA" id="ARBA00022692"/>
    </source>
</evidence>
<feature type="transmembrane region" description="Helical" evidence="8">
    <location>
        <begin position="409"/>
        <end position="429"/>
    </location>
</feature>
<dbReference type="Proteomes" id="UP000697127">
    <property type="component" value="Unassembled WGS sequence"/>
</dbReference>
<evidence type="ECO:0000256" key="3">
    <source>
        <dbReference type="ARBA" id="ARBA00022448"/>
    </source>
</evidence>
<dbReference type="PROSITE" id="PS00217">
    <property type="entry name" value="SUGAR_TRANSPORT_2"/>
    <property type="match status" value="1"/>
</dbReference>
<organism evidence="10 11">
    <name type="scientific">Pichia californica</name>
    <dbReference type="NCBI Taxonomy" id="460514"/>
    <lineage>
        <taxon>Eukaryota</taxon>
        <taxon>Fungi</taxon>
        <taxon>Dikarya</taxon>
        <taxon>Ascomycota</taxon>
        <taxon>Saccharomycotina</taxon>
        <taxon>Pichiomycetes</taxon>
        <taxon>Pichiales</taxon>
        <taxon>Pichiaceae</taxon>
        <taxon>Pichia</taxon>
    </lineage>
</organism>
<feature type="transmembrane region" description="Helical" evidence="8">
    <location>
        <begin position="126"/>
        <end position="145"/>
    </location>
</feature>
<keyword evidence="5 8" id="KW-1133">Transmembrane helix</keyword>
<feature type="transmembrane region" description="Helical" evidence="8">
    <location>
        <begin position="441"/>
        <end position="463"/>
    </location>
</feature>
<dbReference type="PROSITE" id="PS50850">
    <property type="entry name" value="MFS"/>
    <property type="match status" value="1"/>
</dbReference>
<dbReference type="Pfam" id="PF00083">
    <property type="entry name" value="Sugar_tr"/>
    <property type="match status" value="1"/>
</dbReference>
<evidence type="ECO:0000256" key="8">
    <source>
        <dbReference type="SAM" id="Phobius"/>
    </source>
</evidence>
<dbReference type="InterPro" id="IPR036259">
    <property type="entry name" value="MFS_trans_sf"/>
</dbReference>
<dbReference type="Gene3D" id="1.20.1250.20">
    <property type="entry name" value="MFS general substrate transporter like domains"/>
    <property type="match status" value="1"/>
</dbReference>
<evidence type="ECO:0000256" key="7">
    <source>
        <dbReference type="RuleBase" id="RU003346"/>
    </source>
</evidence>
<feature type="transmembrane region" description="Helical" evidence="8">
    <location>
        <begin position="151"/>
        <end position="172"/>
    </location>
</feature>
<dbReference type="InterPro" id="IPR003663">
    <property type="entry name" value="Sugar/inositol_transpt"/>
</dbReference>
<dbReference type="PANTHER" id="PTHR48022">
    <property type="entry name" value="PLASTIDIC GLUCOSE TRANSPORTER 4"/>
    <property type="match status" value="1"/>
</dbReference>
<evidence type="ECO:0000313" key="10">
    <source>
        <dbReference type="EMBL" id="KAG0687276.1"/>
    </source>
</evidence>